<organism evidence="1 2">
    <name type="scientific">Glomus cerebriforme</name>
    <dbReference type="NCBI Taxonomy" id="658196"/>
    <lineage>
        <taxon>Eukaryota</taxon>
        <taxon>Fungi</taxon>
        <taxon>Fungi incertae sedis</taxon>
        <taxon>Mucoromycota</taxon>
        <taxon>Glomeromycotina</taxon>
        <taxon>Glomeromycetes</taxon>
        <taxon>Glomerales</taxon>
        <taxon>Glomeraceae</taxon>
        <taxon>Glomus</taxon>
    </lineage>
</organism>
<sequence>MGLPVPIECLQEIFEHLQNDLKSLYTILFVNKLWCINAIPILYRNPFILLNETLFTTHNHKDAFEIYGDKILLLLENYLKYLTQEQKLEWEEKGIKLPEIIEPSLFDYLSFLRILPLPELQHSILLWSNKIIEVRNNRKFIELEMNKLFLTKCKNINTLMIDESSELPELVNNSLPNFYNLNFICSKLLEISKLEKIIPHCDKIKVLSILRFGKRTSIENRFTIPKLINKPKALEKFYWESVKDYDELSISKSLEKHINSLTHIEIYTYFSCHIISIISKCKNLKTLRFAKSFLNNIPQFINDDDVGFDKFIDITPFTYPKITFPNLQELFFGGIPTNFYHFEILLKNTNHSLKKLGLGWSNSIDSLNLYCENLNFLNLKLSFHDFDKFFQVSELPKFLTKLVFNSKDSPDLYQRADRNINEFLIHLSNILPKKIKFIHLGLFYKNYSIDSLKTFLLNCQTNLEFPLELILPFDTCSIIEERNHIVQNFTKLKVLTENSWILFLYFCLNDCKNCSTCHGGLLNNEEDNPIEPFKEIILIKHCSCWKNHIECLVSNLYQDQDSEVNNYEIEMDDGFIYT</sequence>
<gene>
    <name evidence="1" type="ORF">C1645_828449</name>
</gene>
<dbReference type="OrthoDB" id="2338937at2759"/>
<proteinExistence type="predicted"/>
<keyword evidence="2" id="KW-1185">Reference proteome</keyword>
<comment type="caution">
    <text evidence="1">The sequence shown here is derived from an EMBL/GenBank/DDBJ whole genome shotgun (WGS) entry which is preliminary data.</text>
</comment>
<evidence type="ECO:0000313" key="1">
    <source>
        <dbReference type="EMBL" id="RIA86974.1"/>
    </source>
</evidence>
<accession>A0A397SW70</accession>
<dbReference type="Proteomes" id="UP000265703">
    <property type="component" value="Unassembled WGS sequence"/>
</dbReference>
<dbReference type="AlphaFoldDB" id="A0A397SW70"/>
<reference evidence="1 2" key="1">
    <citation type="submission" date="2018-06" db="EMBL/GenBank/DDBJ databases">
        <title>Comparative genomics reveals the genomic features of Rhizophagus irregularis, R. cerebriforme, R. diaphanum and Gigaspora rosea, and their symbiotic lifestyle signature.</title>
        <authorList>
            <person name="Morin E."/>
            <person name="San Clemente H."/>
            <person name="Chen E.C.H."/>
            <person name="De La Providencia I."/>
            <person name="Hainaut M."/>
            <person name="Kuo A."/>
            <person name="Kohler A."/>
            <person name="Murat C."/>
            <person name="Tang N."/>
            <person name="Roy S."/>
            <person name="Loubradou J."/>
            <person name="Henrissat B."/>
            <person name="Grigoriev I.V."/>
            <person name="Corradi N."/>
            <person name="Roux C."/>
            <person name="Martin F.M."/>
        </authorList>
    </citation>
    <scope>NUCLEOTIDE SEQUENCE [LARGE SCALE GENOMIC DNA]</scope>
    <source>
        <strain evidence="1 2">DAOM 227022</strain>
    </source>
</reference>
<evidence type="ECO:0008006" key="3">
    <source>
        <dbReference type="Google" id="ProtNLM"/>
    </source>
</evidence>
<evidence type="ECO:0000313" key="2">
    <source>
        <dbReference type="Proteomes" id="UP000265703"/>
    </source>
</evidence>
<protein>
    <recommendedName>
        <fullName evidence="3">F-box domain-containing protein</fullName>
    </recommendedName>
</protein>
<dbReference type="EMBL" id="QKYT01000333">
    <property type="protein sequence ID" value="RIA86974.1"/>
    <property type="molecule type" value="Genomic_DNA"/>
</dbReference>
<name>A0A397SW70_9GLOM</name>